<name>A0ACC2MSQ7_PERAE</name>
<sequence>MIFPSNCSVLIALLPPPKFQPIAQHLLKGGDFPQNFLVASISCHEAKALCSFIFALRNLSNEAQKSFAASFIAALLSNVNQVKPLYFQAFAPLLPSSFQPIAQHLLKESDFSRNFSVPSISWSVSNYKASSSFRISLQVICCRNLFQNQSLSVLSSLLCVICQTKV</sequence>
<keyword evidence="2" id="KW-1185">Reference proteome</keyword>
<evidence type="ECO:0000313" key="2">
    <source>
        <dbReference type="Proteomes" id="UP001234297"/>
    </source>
</evidence>
<gene>
    <name evidence="1" type="ORF">MRB53_001691</name>
</gene>
<accession>A0ACC2MSQ7</accession>
<dbReference type="EMBL" id="CM056809">
    <property type="protein sequence ID" value="KAJ8648668.1"/>
    <property type="molecule type" value="Genomic_DNA"/>
</dbReference>
<dbReference type="Proteomes" id="UP001234297">
    <property type="component" value="Chromosome 1"/>
</dbReference>
<evidence type="ECO:0000313" key="1">
    <source>
        <dbReference type="EMBL" id="KAJ8648668.1"/>
    </source>
</evidence>
<organism evidence="1 2">
    <name type="scientific">Persea americana</name>
    <name type="common">Avocado</name>
    <dbReference type="NCBI Taxonomy" id="3435"/>
    <lineage>
        <taxon>Eukaryota</taxon>
        <taxon>Viridiplantae</taxon>
        <taxon>Streptophyta</taxon>
        <taxon>Embryophyta</taxon>
        <taxon>Tracheophyta</taxon>
        <taxon>Spermatophyta</taxon>
        <taxon>Magnoliopsida</taxon>
        <taxon>Magnoliidae</taxon>
        <taxon>Laurales</taxon>
        <taxon>Lauraceae</taxon>
        <taxon>Persea</taxon>
    </lineage>
</organism>
<comment type="caution">
    <text evidence="1">The sequence shown here is derived from an EMBL/GenBank/DDBJ whole genome shotgun (WGS) entry which is preliminary data.</text>
</comment>
<protein>
    <submittedName>
        <fullName evidence="1">Uncharacterized protein</fullName>
    </submittedName>
</protein>
<reference evidence="1 2" key="1">
    <citation type="journal article" date="2022" name="Hortic Res">
        <title>A haplotype resolved chromosomal level avocado genome allows analysis of novel avocado genes.</title>
        <authorList>
            <person name="Nath O."/>
            <person name="Fletcher S.J."/>
            <person name="Hayward A."/>
            <person name="Shaw L.M."/>
            <person name="Masouleh A.K."/>
            <person name="Furtado A."/>
            <person name="Henry R.J."/>
            <person name="Mitter N."/>
        </authorList>
    </citation>
    <scope>NUCLEOTIDE SEQUENCE [LARGE SCALE GENOMIC DNA]</scope>
    <source>
        <strain evidence="2">cv. Hass</strain>
    </source>
</reference>
<proteinExistence type="predicted"/>